<protein>
    <recommendedName>
        <fullName evidence="3">Zinc chelation protein SecC</fullName>
    </recommendedName>
</protein>
<reference evidence="1 2" key="1">
    <citation type="submission" date="2016-09" db="EMBL/GenBank/DDBJ databases">
        <title>genome sequence of Mycobacterium sp. 739 SCH.</title>
        <authorList>
            <person name="Greninger A.L."/>
            <person name="Qin X."/>
            <person name="Jerome K."/>
            <person name="Vora S."/>
            <person name="Quinn K."/>
        </authorList>
    </citation>
    <scope>NUCLEOTIDE SEQUENCE [LARGE SCALE GENOMIC DNA]</scope>
    <source>
        <strain evidence="1 2">SCH</strain>
    </source>
</reference>
<gene>
    <name evidence="1" type="ORF">BEL07_13420</name>
</gene>
<dbReference type="InterPro" id="IPR004027">
    <property type="entry name" value="SEC_C_motif"/>
</dbReference>
<dbReference type="EMBL" id="MCHX01000027">
    <property type="protein sequence ID" value="OFJ53300.1"/>
    <property type="molecule type" value="Genomic_DNA"/>
</dbReference>
<evidence type="ECO:0008006" key="3">
    <source>
        <dbReference type="Google" id="ProtNLM"/>
    </source>
</evidence>
<comment type="caution">
    <text evidence="1">The sequence shown here is derived from an EMBL/GenBank/DDBJ whole genome shotgun (WGS) entry which is preliminary data.</text>
</comment>
<dbReference type="Pfam" id="PF02810">
    <property type="entry name" value="SEC-C"/>
    <property type="match status" value="1"/>
</dbReference>
<dbReference type="OrthoDB" id="3343588at2"/>
<dbReference type="RefSeq" id="WP_070353591.1">
    <property type="nucleotide sequence ID" value="NZ_CP043474.1"/>
</dbReference>
<evidence type="ECO:0000313" key="2">
    <source>
        <dbReference type="Proteomes" id="UP000178953"/>
    </source>
</evidence>
<accession>A0A1E8Q5I4</accession>
<sequence length="164" mass="17172">MADHPRTLPLDLFGRNRGDLVDDDDVAAGMGPAINTAGLAGIFYRLTPNDLYRLRAAVTQADAAASLDALAGAVAPSSERLAAWLHRQPVGTSGASVAALLTTVINVLLTLYVVADEAAPPAQVAEVVDKARTGLLHEMPIPGRVSCFCGSGKRYKRCHGTAPR</sequence>
<organism evidence="1 2">
    <name type="scientific">Mycolicibacterium grossiae</name>
    <dbReference type="NCBI Taxonomy" id="1552759"/>
    <lineage>
        <taxon>Bacteria</taxon>
        <taxon>Bacillati</taxon>
        <taxon>Actinomycetota</taxon>
        <taxon>Actinomycetes</taxon>
        <taxon>Mycobacteriales</taxon>
        <taxon>Mycobacteriaceae</taxon>
        <taxon>Mycolicibacterium</taxon>
    </lineage>
</organism>
<dbReference type="AlphaFoldDB" id="A0A1E8Q5I4"/>
<keyword evidence="2" id="KW-1185">Reference proteome</keyword>
<dbReference type="SUPFAM" id="SSF103642">
    <property type="entry name" value="Sec-C motif"/>
    <property type="match status" value="1"/>
</dbReference>
<evidence type="ECO:0000313" key="1">
    <source>
        <dbReference type="EMBL" id="OFJ53300.1"/>
    </source>
</evidence>
<proteinExistence type="predicted"/>
<name>A0A1E8Q5I4_9MYCO</name>
<dbReference type="Proteomes" id="UP000178953">
    <property type="component" value="Unassembled WGS sequence"/>
</dbReference>